<protein>
    <submittedName>
        <fullName evidence="1">Uncharacterized protein</fullName>
    </submittedName>
</protein>
<proteinExistence type="predicted"/>
<sequence length="111" mass="12454">MAYRWDSALISAGFTGWYNVSISCQRICTGFCIRASPDSLETAGKSFFTLHHCEARSFQCSYIFFVVSGSAMAAFPYPLCPTESYCENETVCLRLGCKIWKVSCMVIVTRQ</sequence>
<dbReference type="Proteomes" id="UP000499080">
    <property type="component" value="Unassembled WGS sequence"/>
</dbReference>
<dbReference type="PROSITE" id="PS51257">
    <property type="entry name" value="PROKAR_LIPOPROTEIN"/>
    <property type="match status" value="1"/>
</dbReference>
<comment type="caution">
    <text evidence="1">The sequence shown here is derived from an EMBL/GenBank/DDBJ whole genome shotgun (WGS) entry which is preliminary data.</text>
</comment>
<keyword evidence="2" id="KW-1185">Reference proteome</keyword>
<reference evidence="1 2" key="1">
    <citation type="journal article" date="2019" name="Sci. Rep.">
        <title>Orb-weaving spider Araneus ventricosus genome elucidates the spidroin gene catalogue.</title>
        <authorList>
            <person name="Kono N."/>
            <person name="Nakamura H."/>
            <person name="Ohtoshi R."/>
            <person name="Moran D.A.P."/>
            <person name="Shinohara A."/>
            <person name="Yoshida Y."/>
            <person name="Fujiwara M."/>
            <person name="Mori M."/>
            <person name="Tomita M."/>
            <person name="Arakawa K."/>
        </authorList>
    </citation>
    <scope>NUCLEOTIDE SEQUENCE [LARGE SCALE GENOMIC DNA]</scope>
</reference>
<evidence type="ECO:0000313" key="2">
    <source>
        <dbReference type="Proteomes" id="UP000499080"/>
    </source>
</evidence>
<evidence type="ECO:0000313" key="1">
    <source>
        <dbReference type="EMBL" id="GBM16985.1"/>
    </source>
</evidence>
<organism evidence="1 2">
    <name type="scientific">Araneus ventricosus</name>
    <name type="common">Orbweaver spider</name>
    <name type="synonym">Epeira ventricosa</name>
    <dbReference type="NCBI Taxonomy" id="182803"/>
    <lineage>
        <taxon>Eukaryota</taxon>
        <taxon>Metazoa</taxon>
        <taxon>Ecdysozoa</taxon>
        <taxon>Arthropoda</taxon>
        <taxon>Chelicerata</taxon>
        <taxon>Arachnida</taxon>
        <taxon>Araneae</taxon>
        <taxon>Araneomorphae</taxon>
        <taxon>Entelegynae</taxon>
        <taxon>Araneoidea</taxon>
        <taxon>Araneidae</taxon>
        <taxon>Araneus</taxon>
    </lineage>
</organism>
<gene>
    <name evidence="1" type="ORF">AVEN_133266_1</name>
</gene>
<dbReference type="AlphaFoldDB" id="A0A4Y2DMU1"/>
<accession>A0A4Y2DMU1</accession>
<name>A0A4Y2DMU1_ARAVE</name>
<dbReference type="EMBL" id="BGPR01000382">
    <property type="protein sequence ID" value="GBM16985.1"/>
    <property type="molecule type" value="Genomic_DNA"/>
</dbReference>